<gene>
    <name evidence="1" type="ORF">Tchl_2838</name>
</gene>
<accession>A0A1H5Z4V9</accession>
<dbReference type="AlphaFoldDB" id="A0A1H5Z4V9"/>
<dbReference type="KEGG" id="tcl:Tchl_2838"/>
<sequence>MKTVIDKMRGDFVRVAEVRKQRGDWSEADEKEIGAAIKAAVEKGDPDMILSWAAWLADLSGAIAAWDLIVRGSVARMRAQAREEREECEVRELAGKGAR</sequence>
<dbReference type="RefSeq" id="WP_075148998.1">
    <property type="nucleotide sequence ID" value="NZ_CP018839.1"/>
</dbReference>
<dbReference type="Proteomes" id="UP000185739">
    <property type="component" value="Chromosome"/>
</dbReference>
<name>A0A1H5Z4V9_9RHOO</name>
<dbReference type="STRING" id="96773.Tchl_2838"/>
<keyword evidence="2" id="KW-1185">Reference proteome</keyword>
<evidence type="ECO:0000313" key="1">
    <source>
        <dbReference type="EMBL" id="APR05661.1"/>
    </source>
</evidence>
<dbReference type="OrthoDB" id="9182462at2"/>
<proteinExistence type="predicted"/>
<evidence type="ECO:0000313" key="2">
    <source>
        <dbReference type="Proteomes" id="UP000185739"/>
    </source>
</evidence>
<reference evidence="1 2" key="1">
    <citation type="submission" date="2016-12" db="EMBL/GenBank/DDBJ databases">
        <title>Complete genome sequence of Thauera chlorobenzoica, a Betaproteobacterium degrading haloaromatics anaerobically to CO2 and halides.</title>
        <authorList>
            <person name="Goris T."/>
            <person name="Mergelsberg M."/>
            <person name="Boll M."/>
        </authorList>
    </citation>
    <scope>NUCLEOTIDE SEQUENCE [LARGE SCALE GENOMIC DNA]</scope>
    <source>
        <strain evidence="1 2">3CB1</strain>
    </source>
</reference>
<organism evidence="1 2">
    <name type="scientific">Thauera chlorobenzoica</name>
    <dbReference type="NCBI Taxonomy" id="96773"/>
    <lineage>
        <taxon>Bacteria</taxon>
        <taxon>Pseudomonadati</taxon>
        <taxon>Pseudomonadota</taxon>
        <taxon>Betaproteobacteria</taxon>
        <taxon>Rhodocyclales</taxon>
        <taxon>Zoogloeaceae</taxon>
        <taxon>Thauera</taxon>
    </lineage>
</organism>
<protein>
    <submittedName>
        <fullName evidence="1">Uncharacterized protein</fullName>
    </submittedName>
</protein>
<dbReference type="EMBL" id="CP018839">
    <property type="protein sequence ID" value="APR05661.1"/>
    <property type="molecule type" value="Genomic_DNA"/>
</dbReference>